<sequence length="87" mass="9751">MCGIVPFVKGLYEDLLEAIDDLFPSRTADTAPLMNNRQSFPLAQPYNQAYTSASRPVAEDRCEVTERLEVRTARARMPSPPRGPPTR</sequence>
<reference evidence="1 3" key="4">
    <citation type="journal article" date="2015" name="BMC Genomics">
        <title>The completed genome sequence of the pathogenic ascomycete fungus Fusarium graminearum.</title>
        <authorList>
            <person name="King R."/>
            <person name="Urban M."/>
            <person name="Hammond-Kosack M.C."/>
            <person name="Hassani-Pak K."/>
            <person name="Hammond-Kosack K.E."/>
        </authorList>
    </citation>
    <scope>NUCLEOTIDE SEQUENCE [LARGE SCALE GENOMIC DNA]</scope>
    <source>
        <strain evidence="3">ATCC MYA-4620 / CBS 123657 / FGSC 9075 / NRRL 31084 / PH-1</strain>
        <strain evidence="1">PH-1</strain>
    </source>
</reference>
<keyword evidence="3" id="KW-1185">Reference proteome</keyword>
<gene>
    <name evidence="1" type="ORF">FGRAMPH1_01T13543</name>
</gene>
<reference evidence="2 3" key="2">
    <citation type="journal article" date="2010" name="Nature">
        <title>Comparative genomics reveals mobile pathogenicity chromosomes in Fusarium.</title>
        <authorList>
            <person name="Ma L.J."/>
            <person name="van der Does H.C."/>
            <person name="Borkovich K.A."/>
            <person name="Coleman J.J."/>
            <person name="Daboussi M.J."/>
            <person name="Di Pietro A."/>
            <person name="Dufresne M."/>
            <person name="Freitag M."/>
            <person name="Grabherr M."/>
            <person name="Henrissat B."/>
            <person name="Houterman P.M."/>
            <person name="Kang S."/>
            <person name="Shim W.B."/>
            <person name="Woloshuk C."/>
            <person name="Xie X."/>
            <person name="Xu J.R."/>
            <person name="Antoniw J."/>
            <person name="Baker S.E."/>
            <person name="Bluhm B.H."/>
            <person name="Breakspear A."/>
            <person name="Brown D.W."/>
            <person name="Butchko R.A."/>
            <person name="Chapman S."/>
            <person name="Coulson R."/>
            <person name="Coutinho P.M."/>
            <person name="Danchin E.G."/>
            <person name="Diener A."/>
            <person name="Gale L.R."/>
            <person name="Gardiner D.M."/>
            <person name="Goff S."/>
            <person name="Hammond-Kosack K.E."/>
            <person name="Hilburn K."/>
            <person name="Hua-Van A."/>
            <person name="Jonkers W."/>
            <person name="Kazan K."/>
            <person name="Kodira C.D."/>
            <person name="Koehrsen M."/>
            <person name="Kumar L."/>
            <person name="Lee Y.H."/>
            <person name="Li L."/>
            <person name="Manners J.M."/>
            <person name="Miranda-Saavedra D."/>
            <person name="Mukherjee M."/>
            <person name="Park G."/>
            <person name="Park J."/>
            <person name="Park S.Y."/>
            <person name="Proctor R.H."/>
            <person name="Regev A."/>
            <person name="Ruiz-Roldan M.C."/>
            <person name="Sain D."/>
            <person name="Sakthikumar S."/>
            <person name="Sykes S."/>
            <person name="Schwartz D.C."/>
            <person name="Turgeon B.G."/>
            <person name="Wapinski I."/>
            <person name="Yoder O."/>
            <person name="Young S."/>
            <person name="Zeng Q."/>
            <person name="Zhou S."/>
            <person name="Galagan J."/>
            <person name="Cuomo C.A."/>
            <person name="Kistler H.C."/>
            <person name="Rep M."/>
        </authorList>
    </citation>
    <scope>GENOME REANNOTATION</scope>
    <source>
        <strain evidence="3">ATCC MYA-4620 / CBS 123657 / FGSC 9075 / NRRL 31084 / PH-1</strain>
        <strain evidence="2">PH-1 / ATCC MYA-4620 / FGSC 9075 / NRRL 31084</strain>
    </source>
</reference>
<proteinExistence type="predicted"/>
<reference evidence="2 3" key="1">
    <citation type="journal article" date="2007" name="Science">
        <title>The Fusarium graminearum genome reveals a link between localized polymorphism and pathogen specialization.</title>
        <authorList>
            <person name="Cuomo C.A."/>
            <person name="Gueldener U."/>
            <person name="Xu J.-R."/>
            <person name="Trail F."/>
            <person name="Turgeon B.G."/>
            <person name="Di Pietro A."/>
            <person name="Walton J.D."/>
            <person name="Ma L.-J."/>
            <person name="Baker S.E."/>
            <person name="Rep M."/>
            <person name="Adam G."/>
            <person name="Antoniw J."/>
            <person name="Baldwin T."/>
            <person name="Calvo S.E."/>
            <person name="Chang Y.-L."/>
            <person name="DeCaprio D."/>
            <person name="Gale L.R."/>
            <person name="Gnerre S."/>
            <person name="Goswami R.S."/>
            <person name="Hammond-Kosack K."/>
            <person name="Harris L.J."/>
            <person name="Hilburn K."/>
            <person name="Kennell J.C."/>
            <person name="Kroken S."/>
            <person name="Magnuson J.K."/>
            <person name="Mannhaupt G."/>
            <person name="Mauceli E.W."/>
            <person name="Mewes H.-W."/>
            <person name="Mitterbauer R."/>
            <person name="Muehlbauer G."/>
            <person name="Muensterkoetter M."/>
            <person name="Nelson D."/>
            <person name="O'Donnell K."/>
            <person name="Ouellet T."/>
            <person name="Qi W."/>
            <person name="Quesneville H."/>
            <person name="Roncero M.I.G."/>
            <person name="Seong K.-Y."/>
            <person name="Tetko I.V."/>
            <person name="Urban M."/>
            <person name="Waalwijk C."/>
            <person name="Ward T.J."/>
            <person name="Yao J."/>
            <person name="Birren B.W."/>
            <person name="Kistler H.C."/>
        </authorList>
    </citation>
    <scope>NUCLEOTIDE SEQUENCE [LARGE SCALE GENOMIC DNA]</scope>
    <source>
        <strain evidence="3">ATCC MYA-4620 / CBS 123657 / FGSC 9075 / NRRL 31084 / PH-1</strain>
        <strain evidence="2">PH-1 / ATCC MYA-4620 / FGSC 9075 / NRRL 31084</strain>
    </source>
</reference>
<dbReference type="VEuPathDB" id="FungiDB:FGRAMPH1_01G13543"/>
<evidence type="ECO:0000313" key="1">
    <source>
        <dbReference type="EMBL" id="CEF78575.1"/>
    </source>
</evidence>
<dbReference type="Proteomes" id="UP000070720">
    <property type="component" value="Chromosome 2"/>
</dbReference>
<protein>
    <submittedName>
        <fullName evidence="1">Chromosome 2, complete genome</fullName>
    </submittedName>
</protein>
<accession>A0A0E0S500</accession>
<dbReference type="EnsemblFungi" id="CEF78575">
    <property type="protein sequence ID" value="CEF78575"/>
    <property type="gene ID" value="FGRRES_15201"/>
</dbReference>
<dbReference type="EMBL" id="HG970333">
    <property type="protein sequence ID" value="CEF78575.1"/>
    <property type="molecule type" value="Genomic_DNA"/>
</dbReference>
<reference evidence="2" key="5">
    <citation type="submission" date="2017-01" db="UniProtKB">
        <authorList>
            <consortium name="EnsemblFungi"/>
        </authorList>
    </citation>
    <scope>IDENTIFICATION</scope>
    <source>
        <strain evidence="2">PH-1 / ATCC MYA-4620 / FGSC 9075 / NRRL 31084</strain>
    </source>
</reference>
<evidence type="ECO:0000313" key="3">
    <source>
        <dbReference type="Proteomes" id="UP000070720"/>
    </source>
</evidence>
<evidence type="ECO:0000313" key="2">
    <source>
        <dbReference type="EnsemblFungi" id="CEF78575"/>
    </source>
</evidence>
<dbReference type="InParanoid" id="A0A0E0S500"/>
<name>A0A0E0S500_GIBZE</name>
<reference key="3">
    <citation type="submission" date="2014-02" db="EMBL/GenBank/DDBJ databases">
        <title>A revised Fusarium graminearum genomic reference sequence using whole shotgun re-sequencing.</title>
        <authorList>
            <person name="King R."/>
            <person name="Urban M."/>
            <person name="Hassani-Pak K."/>
            <person name="Hammond-Kosack K."/>
        </authorList>
    </citation>
    <scope>NUCLEOTIDE SEQUENCE</scope>
    <source>
        <strain>PH-1</strain>
    </source>
</reference>
<organism evidence="2">
    <name type="scientific">Gibberella zeae (strain ATCC MYA-4620 / CBS 123657 / FGSC 9075 / NRRL 31084 / PH-1)</name>
    <name type="common">Wheat head blight fungus</name>
    <name type="synonym">Fusarium graminearum</name>
    <dbReference type="NCBI Taxonomy" id="229533"/>
    <lineage>
        <taxon>Eukaryota</taxon>
        <taxon>Fungi</taxon>
        <taxon>Dikarya</taxon>
        <taxon>Ascomycota</taxon>
        <taxon>Pezizomycotina</taxon>
        <taxon>Sordariomycetes</taxon>
        <taxon>Hypocreomycetidae</taxon>
        <taxon>Hypocreales</taxon>
        <taxon>Nectriaceae</taxon>
        <taxon>Fusarium</taxon>
    </lineage>
</organism>
<dbReference type="AlphaFoldDB" id="A0A0E0S500"/>